<accession>A0A9P8TH52</accession>
<comment type="caution">
    <text evidence="2">The sequence shown here is derived from an EMBL/GenBank/DDBJ whole genome shotgun (WGS) entry which is preliminary data.</text>
</comment>
<evidence type="ECO:0000313" key="2">
    <source>
        <dbReference type="EMBL" id="KAH3678676.1"/>
    </source>
</evidence>
<evidence type="ECO:0000313" key="3">
    <source>
        <dbReference type="Proteomes" id="UP000788993"/>
    </source>
</evidence>
<sequence length="321" mass="35146">MSRSLEKLASELRLETSSSESASAEVGSSIPCSIFLVFSPFARLNPCCPNLNTCCGAFLSSLGMKKHTRWPLAVQMAPQPFGTGVLSKVGLLTSTIAAVSSSESLPVSLSDMEEIPPLLSLSLASSYGIENGSSVRKSSSCSMSKLTFSPSKNRRQGSRQNFRSEQYLLAISSRRASISLLFSSVSSCVSSIENLGIPLGDGYSLGKSISTRININSSFHGPFKDITKLPVDTLILSNLTLGNLWPTFPTSSAKLAGCVLSPTWTSICWIADWPIRIPEIQLRWLNWSFRNVKLFLLEMRLVFLRRRMIRLFSEVTGGSRR</sequence>
<proteinExistence type="predicted"/>
<dbReference type="Proteomes" id="UP000788993">
    <property type="component" value="Unassembled WGS sequence"/>
</dbReference>
<evidence type="ECO:0000256" key="1">
    <source>
        <dbReference type="SAM" id="MobiDB-lite"/>
    </source>
</evidence>
<keyword evidence="3" id="KW-1185">Reference proteome</keyword>
<reference evidence="2" key="2">
    <citation type="submission" date="2021-01" db="EMBL/GenBank/DDBJ databases">
        <authorList>
            <person name="Schikora-Tamarit M.A."/>
        </authorList>
    </citation>
    <scope>NUCLEOTIDE SEQUENCE</scope>
    <source>
        <strain evidence="2">NCAIM Y.01608</strain>
    </source>
</reference>
<protein>
    <submittedName>
        <fullName evidence="2">Uncharacterized protein</fullName>
    </submittedName>
</protein>
<dbReference type="EMBL" id="JAEUBD010000014">
    <property type="protein sequence ID" value="KAH3678676.1"/>
    <property type="molecule type" value="Genomic_DNA"/>
</dbReference>
<feature type="region of interest" description="Disordered" evidence="1">
    <location>
        <begin position="133"/>
        <end position="160"/>
    </location>
</feature>
<name>A0A9P8TH52_9ASCO</name>
<gene>
    <name evidence="2" type="ORF">OGATHE_000226</name>
</gene>
<dbReference type="AlphaFoldDB" id="A0A9P8TH52"/>
<reference evidence="2" key="1">
    <citation type="journal article" date="2021" name="Open Biol.">
        <title>Shared evolutionary footprints suggest mitochondrial oxidative damage underlies multiple complex I losses in fungi.</title>
        <authorList>
            <person name="Schikora-Tamarit M.A."/>
            <person name="Marcet-Houben M."/>
            <person name="Nosek J."/>
            <person name="Gabaldon T."/>
        </authorList>
    </citation>
    <scope>NUCLEOTIDE SEQUENCE</scope>
    <source>
        <strain evidence="2">NCAIM Y.01608</strain>
    </source>
</reference>
<feature type="compositionally biased region" description="Low complexity" evidence="1">
    <location>
        <begin position="133"/>
        <end position="149"/>
    </location>
</feature>
<organism evidence="2 3">
    <name type="scientific">Ogataea polymorpha</name>
    <dbReference type="NCBI Taxonomy" id="460523"/>
    <lineage>
        <taxon>Eukaryota</taxon>
        <taxon>Fungi</taxon>
        <taxon>Dikarya</taxon>
        <taxon>Ascomycota</taxon>
        <taxon>Saccharomycotina</taxon>
        <taxon>Pichiomycetes</taxon>
        <taxon>Pichiales</taxon>
        <taxon>Pichiaceae</taxon>
        <taxon>Ogataea</taxon>
    </lineage>
</organism>